<protein>
    <recommendedName>
        <fullName evidence="1">Fibronectin type-III domain-containing protein</fullName>
    </recommendedName>
</protein>
<dbReference type="Gene3D" id="2.60.120.380">
    <property type="match status" value="1"/>
</dbReference>
<dbReference type="PANTHER" id="PTHR24099:SF11">
    <property type="entry name" value="FIBRONECTIN TYPE III DOMAIN-CONTAINING 3BA-RELATED"/>
    <property type="match status" value="1"/>
</dbReference>
<name>A0ABU1P200_9BACL</name>
<feature type="domain" description="Fibronectin type-III" evidence="1">
    <location>
        <begin position="54"/>
        <end position="142"/>
    </location>
</feature>
<evidence type="ECO:0000259" key="1">
    <source>
        <dbReference type="PROSITE" id="PS50853"/>
    </source>
</evidence>
<dbReference type="PANTHER" id="PTHR24099">
    <property type="entry name" value="E3 UBIQUITIN-PROTEIN LIGASE TRIM36-RELATED"/>
    <property type="match status" value="1"/>
</dbReference>
<dbReference type="InterPro" id="IPR050617">
    <property type="entry name" value="E3_ligase_FN3/SPRY"/>
</dbReference>
<dbReference type="InterPro" id="IPR036116">
    <property type="entry name" value="FN3_sf"/>
</dbReference>
<dbReference type="InterPro" id="IPR003961">
    <property type="entry name" value="FN3_dom"/>
</dbReference>
<comment type="caution">
    <text evidence="2">The sequence shown here is derived from an EMBL/GenBank/DDBJ whole genome shotgun (WGS) entry which is preliminary data.</text>
</comment>
<accession>A0ABU1P200</accession>
<organism evidence="2 3">
    <name type="scientific">Paenibacillus qinlingensis</name>
    <dbReference type="NCBI Taxonomy" id="1837343"/>
    <lineage>
        <taxon>Bacteria</taxon>
        <taxon>Bacillati</taxon>
        <taxon>Bacillota</taxon>
        <taxon>Bacilli</taxon>
        <taxon>Bacillales</taxon>
        <taxon>Paenibacillaceae</taxon>
        <taxon>Paenibacillus</taxon>
    </lineage>
</organism>
<dbReference type="Proteomes" id="UP001267290">
    <property type="component" value="Unassembled WGS sequence"/>
</dbReference>
<gene>
    <name evidence="2" type="ORF">J2736_004980</name>
</gene>
<dbReference type="Pfam" id="PF00041">
    <property type="entry name" value="fn3"/>
    <property type="match status" value="1"/>
</dbReference>
<reference evidence="2 3" key="1">
    <citation type="submission" date="2023-07" db="EMBL/GenBank/DDBJ databases">
        <title>Sorghum-associated microbial communities from plants grown in Nebraska, USA.</title>
        <authorList>
            <person name="Schachtman D."/>
        </authorList>
    </citation>
    <scope>NUCLEOTIDE SEQUENCE [LARGE SCALE GENOMIC DNA]</scope>
    <source>
        <strain evidence="2 3">CC258</strain>
    </source>
</reference>
<dbReference type="CDD" id="cd00063">
    <property type="entry name" value="FN3"/>
    <property type="match status" value="1"/>
</dbReference>
<keyword evidence="3" id="KW-1185">Reference proteome</keyword>
<dbReference type="EMBL" id="JAVDSB010000012">
    <property type="protein sequence ID" value="MDR6553770.1"/>
    <property type="molecule type" value="Genomic_DNA"/>
</dbReference>
<dbReference type="InterPro" id="IPR013783">
    <property type="entry name" value="Ig-like_fold"/>
</dbReference>
<proteinExistence type="predicted"/>
<evidence type="ECO:0000313" key="3">
    <source>
        <dbReference type="Proteomes" id="UP001267290"/>
    </source>
</evidence>
<dbReference type="PROSITE" id="PS50853">
    <property type="entry name" value="FN3"/>
    <property type="match status" value="1"/>
</dbReference>
<dbReference type="SUPFAM" id="SSF49265">
    <property type="entry name" value="Fibronectin type III"/>
    <property type="match status" value="1"/>
</dbReference>
<dbReference type="Gene3D" id="2.60.40.10">
    <property type="entry name" value="Immunoglobulins"/>
    <property type="match status" value="1"/>
</dbReference>
<evidence type="ECO:0000313" key="2">
    <source>
        <dbReference type="EMBL" id="MDR6553770.1"/>
    </source>
</evidence>
<sequence length="684" mass="74657">MNGSEFATTYSTSYTFYGLASDTTYTLGVKGVNSYGSSSVTTTSGTTLVDVPTVPLAPDLSSLSVTSTDTTVTLSWSPSSGATSYRVILNGSYYGTTNSTYFTYTGLEPLTTYYIGVAASNTAGTSSYSPIIARTRATTLLLNNPIDVDLVSDKTRVYAFTPPSTGVYSFYTGSYGGSGTLNDTMLDLYEDDQLANQITSNDDASGNTLFSEIKRTLQGGVTYYIKLSGYETTAVHARITVTTETSSIPPLALNAPEDISASQAGDYVVYQFTPAQSGEYEFSTNYYGDSPSSPDNDTVMSVFSDYNQTDLIGYNDDMDGSLFSNVKLSLIANHTYFIMVENYAGDPIYTRLLATMKQQVSYATLGNQQSVDVSLPSYRKAYYQFTPSASGHYRFFSSPFQGQAGLNDTVLELYADAALTTLLSRNDDALDIHPYGEVYSKIDYTLTQGTTYYVVLRNYGSASLKARLTVEDDFDNTKNSATSANWDQIYLNNRISSLYDVNYYKVVVTERQKVHIGVSKNSLMLEDNQGNILGIYDQGNSDTISLSPGIYFIRAQYISPTQGVSELSVGSFTGYNFDFSGKVGSIGGSINPQSINIQAVPIQDYYGRTDVIDATPRTGNVHDFVFKYDLPHQETTIDIHMGRRNDDPIVYSMNYNIGFAAGPNSISWGGGGSKPKYTVCHALY</sequence>
<dbReference type="SMART" id="SM00060">
    <property type="entry name" value="FN3"/>
    <property type="match status" value="1"/>
</dbReference>